<dbReference type="PANTHER" id="PTHR18934:SF246">
    <property type="entry name" value="DEXH-BOX ATP-DEPENDENT RNA HELICASE DEXH4, CHLOROPLASTIC-RELATED"/>
    <property type="match status" value="1"/>
</dbReference>
<dbReference type="FunFam" id="3.40.50.300:FF:000325">
    <property type="entry name" value="ATP-dependent RNA helicase DHX29"/>
    <property type="match status" value="1"/>
</dbReference>
<comment type="catalytic activity">
    <reaction evidence="9">
        <text>ATP + H2O = ADP + phosphate + H(+)</text>
        <dbReference type="Rhea" id="RHEA:13065"/>
        <dbReference type="ChEBI" id="CHEBI:15377"/>
        <dbReference type="ChEBI" id="CHEBI:15378"/>
        <dbReference type="ChEBI" id="CHEBI:30616"/>
        <dbReference type="ChEBI" id="CHEBI:43474"/>
        <dbReference type="ChEBI" id="CHEBI:456216"/>
        <dbReference type="EC" id="3.6.4.13"/>
    </reaction>
</comment>
<dbReference type="InterPro" id="IPR001650">
    <property type="entry name" value="Helicase_C-like"/>
</dbReference>
<feature type="compositionally biased region" description="Acidic residues" evidence="11">
    <location>
        <begin position="213"/>
        <end position="222"/>
    </location>
</feature>
<feature type="compositionally biased region" description="Basic and acidic residues" evidence="11">
    <location>
        <begin position="135"/>
        <end position="144"/>
    </location>
</feature>
<dbReference type="Gene3D" id="1.20.120.1080">
    <property type="match status" value="1"/>
</dbReference>
<dbReference type="SUPFAM" id="SSF52540">
    <property type="entry name" value="P-loop containing nucleoside triphosphate hydrolases"/>
    <property type="match status" value="1"/>
</dbReference>
<evidence type="ECO:0000256" key="3">
    <source>
        <dbReference type="ARBA" id="ARBA00022741"/>
    </source>
</evidence>
<feature type="region of interest" description="Disordered" evidence="11">
    <location>
        <begin position="208"/>
        <end position="236"/>
    </location>
</feature>
<keyword evidence="6" id="KW-0067">ATP-binding</keyword>
<name>A0A2P6V416_9CHLO</name>
<feature type="region of interest" description="Disordered" evidence="11">
    <location>
        <begin position="1"/>
        <end position="22"/>
    </location>
</feature>
<dbReference type="Pfam" id="PF00271">
    <property type="entry name" value="Helicase_C"/>
    <property type="match status" value="1"/>
</dbReference>
<dbReference type="InterPro" id="IPR002464">
    <property type="entry name" value="DNA/RNA_helicase_DEAH_CS"/>
</dbReference>
<keyword evidence="5 14" id="KW-0347">Helicase</keyword>
<dbReference type="InterPro" id="IPR027417">
    <property type="entry name" value="P-loop_NTPase"/>
</dbReference>
<dbReference type="InterPro" id="IPR007502">
    <property type="entry name" value="Helicase-assoc_dom"/>
</dbReference>
<dbReference type="InterPro" id="IPR048333">
    <property type="entry name" value="HA2_WH"/>
</dbReference>
<feature type="region of interest" description="Disordered" evidence="11">
    <location>
        <begin position="420"/>
        <end position="440"/>
    </location>
</feature>
<evidence type="ECO:0000256" key="5">
    <source>
        <dbReference type="ARBA" id="ARBA00022806"/>
    </source>
</evidence>
<dbReference type="FunFam" id="1.20.120.1080:FF:000002">
    <property type="entry name" value="Putative ATP-dependent RNA helicase DHX36"/>
    <property type="match status" value="1"/>
</dbReference>
<dbReference type="PROSITE" id="PS51194">
    <property type="entry name" value="HELICASE_CTER"/>
    <property type="match status" value="1"/>
</dbReference>
<feature type="domain" description="Helicase ATP-binding" evidence="12">
    <location>
        <begin position="697"/>
        <end position="872"/>
    </location>
</feature>
<dbReference type="InterPro" id="IPR011709">
    <property type="entry name" value="DEAD-box_helicase_OB_fold"/>
</dbReference>
<dbReference type="CDD" id="cd18791">
    <property type="entry name" value="SF2_C_RHA"/>
    <property type="match status" value="1"/>
</dbReference>
<comment type="caution">
    <text evidence="14">The sequence shown here is derived from an EMBL/GenBank/DDBJ whole genome shotgun (WGS) entry which is preliminary data.</text>
</comment>
<evidence type="ECO:0000256" key="4">
    <source>
        <dbReference type="ARBA" id="ARBA00022801"/>
    </source>
</evidence>
<evidence type="ECO:0000256" key="8">
    <source>
        <dbReference type="ARBA" id="ARBA00023054"/>
    </source>
</evidence>
<feature type="compositionally biased region" description="Low complexity" evidence="11">
    <location>
        <begin position="145"/>
        <end position="171"/>
    </location>
</feature>
<keyword evidence="15" id="KW-1185">Reference proteome</keyword>
<dbReference type="FunFam" id="3.40.50.300:FF:000526">
    <property type="entry name" value="DExH-box ATP-dependent RNA helicase DExH3"/>
    <property type="match status" value="1"/>
</dbReference>
<dbReference type="SMART" id="SM00847">
    <property type="entry name" value="HA2"/>
    <property type="match status" value="1"/>
</dbReference>
<gene>
    <name evidence="14" type="ORF">C2E20_7581</name>
</gene>
<dbReference type="STRING" id="554055.A0A2P6V416"/>
<dbReference type="Pfam" id="PF24899">
    <property type="entry name" value="UBA_DHX29"/>
    <property type="match status" value="1"/>
</dbReference>
<evidence type="ECO:0000256" key="9">
    <source>
        <dbReference type="ARBA" id="ARBA00047984"/>
    </source>
</evidence>
<evidence type="ECO:0000256" key="11">
    <source>
        <dbReference type="SAM" id="MobiDB-lite"/>
    </source>
</evidence>
<feature type="region of interest" description="Disordered" evidence="11">
    <location>
        <begin position="316"/>
        <end position="390"/>
    </location>
</feature>
<evidence type="ECO:0000256" key="7">
    <source>
        <dbReference type="ARBA" id="ARBA00022884"/>
    </source>
</evidence>
<keyword evidence="4" id="KW-0378">Hydrolase</keyword>
<keyword evidence="7" id="KW-0694">RNA-binding</keyword>
<dbReference type="Proteomes" id="UP000239649">
    <property type="component" value="Unassembled WGS sequence"/>
</dbReference>
<evidence type="ECO:0000256" key="6">
    <source>
        <dbReference type="ARBA" id="ARBA00022840"/>
    </source>
</evidence>
<proteinExistence type="inferred from homology"/>
<evidence type="ECO:0000259" key="12">
    <source>
        <dbReference type="PROSITE" id="PS51192"/>
    </source>
</evidence>
<dbReference type="PROSITE" id="PS00690">
    <property type="entry name" value="DEAH_ATP_HELICASE"/>
    <property type="match status" value="1"/>
</dbReference>
<dbReference type="Pfam" id="PF21010">
    <property type="entry name" value="HA2_C"/>
    <property type="match status" value="1"/>
</dbReference>
<dbReference type="Pfam" id="PF00270">
    <property type="entry name" value="DEAD"/>
    <property type="match status" value="1"/>
</dbReference>
<organism evidence="14 15">
    <name type="scientific">Micractinium conductrix</name>
    <dbReference type="NCBI Taxonomy" id="554055"/>
    <lineage>
        <taxon>Eukaryota</taxon>
        <taxon>Viridiplantae</taxon>
        <taxon>Chlorophyta</taxon>
        <taxon>core chlorophytes</taxon>
        <taxon>Trebouxiophyceae</taxon>
        <taxon>Chlorellales</taxon>
        <taxon>Chlorellaceae</taxon>
        <taxon>Chlorella clade</taxon>
        <taxon>Micractinium</taxon>
    </lineage>
</organism>
<dbReference type="Pfam" id="PF04408">
    <property type="entry name" value="WHD_HA2"/>
    <property type="match status" value="1"/>
</dbReference>
<evidence type="ECO:0000313" key="14">
    <source>
        <dbReference type="EMBL" id="PSC68824.1"/>
    </source>
</evidence>
<comment type="similarity">
    <text evidence="10">Belongs to the DExH box helicase family.</text>
</comment>
<dbReference type="CDD" id="cd17917">
    <property type="entry name" value="DEXHc_RHA-like"/>
    <property type="match status" value="1"/>
</dbReference>
<accession>A0A2P6V416</accession>
<dbReference type="PROSITE" id="PS51192">
    <property type="entry name" value="HELICASE_ATP_BIND_1"/>
    <property type="match status" value="1"/>
</dbReference>
<feature type="domain" description="Helicase C-terminal" evidence="13">
    <location>
        <begin position="971"/>
        <end position="1149"/>
    </location>
</feature>
<dbReference type="GO" id="GO:0016787">
    <property type="term" value="F:hydrolase activity"/>
    <property type="evidence" value="ECO:0007669"/>
    <property type="project" value="UniProtKB-KW"/>
</dbReference>
<feature type="compositionally biased region" description="Low complexity" evidence="11">
    <location>
        <begin position="316"/>
        <end position="349"/>
    </location>
</feature>
<dbReference type="SMART" id="SM00487">
    <property type="entry name" value="DEXDc"/>
    <property type="match status" value="1"/>
</dbReference>
<dbReference type="PANTHER" id="PTHR18934">
    <property type="entry name" value="ATP-DEPENDENT RNA HELICASE"/>
    <property type="match status" value="1"/>
</dbReference>
<evidence type="ECO:0000256" key="1">
    <source>
        <dbReference type="ARBA" id="ARBA00008792"/>
    </source>
</evidence>
<reference evidence="14 15" key="1">
    <citation type="journal article" date="2018" name="Plant J.">
        <title>Genome sequences of Chlorella sorokiniana UTEX 1602 and Micractinium conductrix SAG 241.80: implications to maltose excretion by a green alga.</title>
        <authorList>
            <person name="Arriola M.B."/>
            <person name="Velmurugan N."/>
            <person name="Zhang Y."/>
            <person name="Plunkett M.H."/>
            <person name="Hondzo H."/>
            <person name="Barney B.M."/>
        </authorList>
    </citation>
    <scope>NUCLEOTIDE SEQUENCE [LARGE SCALE GENOMIC DNA]</scope>
    <source>
        <strain evidence="14 15">SAG 241.80</strain>
    </source>
</reference>
<feature type="region of interest" description="Disordered" evidence="11">
    <location>
        <begin position="127"/>
        <end position="176"/>
    </location>
</feature>
<dbReference type="SMART" id="SM00490">
    <property type="entry name" value="HELICc"/>
    <property type="match status" value="1"/>
</dbReference>
<evidence type="ECO:0000256" key="10">
    <source>
        <dbReference type="ARBA" id="ARBA00060772"/>
    </source>
</evidence>
<feature type="compositionally biased region" description="Low complexity" evidence="11">
    <location>
        <begin position="364"/>
        <end position="376"/>
    </location>
</feature>
<dbReference type="GO" id="GO:0003724">
    <property type="term" value="F:RNA helicase activity"/>
    <property type="evidence" value="ECO:0007669"/>
    <property type="project" value="UniProtKB-EC"/>
</dbReference>
<dbReference type="InterPro" id="IPR056890">
    <property type="entry name" value="UBA_DHX29-like"/>
</dbReference>
<dbReference type="GO" id="GO:0005524">
    <property type="term" value="F:ATP binding"/>
    <property type="evidence" value="ECO:0007669"/>
    <property type="project" value="UniProtKB-KW"/>
</dbReference>
<evidence type="ECO:0000256" key="2">
    <source>
        <dbReference type="ARBA" id="ARBA00012552"/>
    </source>
</evidence>
<dbReference type="EC" id="3.6.4.13" evidence="2"/>
<dbReference type="Gene3D" id="3.40.50.300">
    <property type="entry name" value="P-loop containing nucleotide triphosphate hydrolases"/>
    <property type="match status" value="2"/>
</dbReference>
<sequence length="1920" mass="201688">MPPKAKAHSAAQAASKKKSSAVEISHAAEQRIRAALKELDVPWQDEATALPTAGGSGCTTGAAALPSEEQLLGIYAELAAQGFQRRHVEGALGALPLPAITLETALDWLLLHLEPSDLPKRYASTQRAGAGGAVDVKHKAREATPQEAAAAEAEAEAEASAAAAAHAAAAAESRRRQEAEQAAAVKAAEEAKAKEEAQRRAWIMQYAEAGSSSEEEEEEVESDAQSAASDIEDWEVWGDPREIERRRAERDRQRMPREQRVALMAAEMTQAKAEAAAAKAAGSKDKQKACGQLIGQLRQEMAQLGLTDADLEAAAPASTTVAPAAAPATGPDADQPVTAAAVAEELPAAEGEDESAAGRKDSDAGGASPAAAASAECSDDEGPGLGFDLFGDGSALEEAEVVKSARNRVAAAVAAALKPWGAASGGNGKKKGKGSKLSAAPKVEVQQPKALLQQHCQRSGWAAPRFERLAHGGMRLAGGGYRYSVAVDASAGAGAGAKGPKRRGAAAAAAAVAAGPRSYSLREADDGWERIEDAQNAAATRALYELAAGGDAALAEAAPPVWAQLPPSFQEVWLTWQEEGEVGCGGGGGEEESEEQAAARRAFVQQLLVAQADVALQQQQQQQQQAAEEEGSGGTRSWHQQQLNIMAAAVGSEEQQQQRESARLAAEQAAWRESQEGRRWAADRAKLPVTEIREGLLAALERNDVCVVSGETGSGKTTQVPQYILEAAIAGGAGATCSIVCTQPRRIAAISVAERVAAERGEAGPGERGCKVGYHVRLDAAASRNTRLLFCTTGILLRRLGSDPALAGASHVLVDEVHERTLQGDFLMALLRDIVAVRRAAGRPLKVVLMSATLDSALFADYFSACSVLHAQGRTFPVEQRFLEDCYQATGYILDADSPAALRPRWDRRAQKAMAKSAGARHQKAVVAGWGDAADTAPLNPHFEEEEVSGYSPNVVRNLAILEEDRLDFELLEQLVAWIDESEEGKEGAILVFLPGMGEIQELHDRLTASRRFSGPKAQWVIPLHSTVSPTSEQRQAFKVPPLGVRKVVLATNIAETSLTIEDVVYVVDAGKLKERRYDAGRGMSLLVEDWVSAASAKQRLGRAGRVRPGICYGLYTRARFEHRMRRYQQPEMVRVPLEELVLQIHLLKLGKAGDFLSRVLQPPPEKSVTGAVRMLQEVGALTVAEELTPLGHHLAALPVDARVGKLLLLGASLGCLSPALTIAACLSYKSPYAGGAQADAAERARAALAAPGSGTVAAGQQSDHLLLVAAVDGWLAARAKSGHKGAREYSRRHYLSEQTLDMLANMRGQFAAMLADIGFVAAPGRGGRGGGWMDDRSAPCNRYAAHPAVVKAVLLAALYPNVAVMEDEAVPGKRPGWHDGGGEVAVHPSSICHPLESQLFQRPYLVYLEKVRTSRAFIRDCTPASPLALLLFGGALAVAHDSSYVSVDGWLRVRAPPQTAVLVKRLRQALDALLRRKVQQPGLALEAAGGGLVEALVELAAGAPHRPQLLQLLARLVRSASPAVMSSAMTNRLRSLTAQLQEGLTFENCSEPMLQRQRTGAVPKIEQILETYGAALASGQPSQRSAVQELADVLAAGSQELLGGLERSCTLDGLLRMLCALCSDALPAHRLALCRDVPLLPLLGRFTAACHTALPAWASQWAVLPWPAAAEGAQRGAALVPLQVAAAKLLRSEADLQQLPPLPEAEPGRRHAAAQVCAKWQQTTSALAHVAHFLLIPPAGASPAGGATVASIFTSLAGAAPALVLEAIAAALVVYRLASAPSQLAATVGGAAAKLHTACCSLPRFFLSLGVHDRRVVGASGAEACDGVAHACEQLVASSGALSLAGLGAGVAVGGDGGAASAEEHTRRLACSLLEAAAAAAAVQELQASEGVEGRGSARGRAVAVLKQMRWPEDYIGVV</sequence>
<dbReference type="InterPro" id="IPR011545">
    <property type="entry name" value="DEAD/DEAH_box_helicase_dom"/>
</dbReference>
<dbReference type="InterPro" id="IPR059023">
    <property type="entry name" value="RNA_hel_CTD"/>
</dbReference>
<evidence type="ECO:0000313" key="15">
    <source>
        <dbReference type="Proteomes" id="UP000239649"/>
    </source>
</evidence>
<keyword evidence="8" id="KW-0175">Coiled coil</keyword>
<dbReference type="Pfam" id="PF07717">
    <property type="entry name" value="OB_NTP_bind"/>
    <property type="match status" value="1"/>
</dbReference>
<evidence type="ECO:0000259" key="13">
    <source>
        <dbReference type="PROSITE" id="PS51194"/>
    </source>
</evidence>
<keyword evidence="3" id="KW-0547">Nucleotide-binding</keyword>
<comment type="similarity">
    <text evidence="1">Belongs to the DEAD box helicase family. DEAH subfamily.</text>
</comment>
<dbReference type="GO" id="GO:0003723">
    <property type="term" value="F:RNA binding"/>
    <property type="evidence" value="ECO:0007669"/>
    <property type="project" value="UniProtKB-KW"/>
</dbReference>
<dbReference type="EMBL" id="LHPF02000032">
    <property type="protein sequence ID" value="PSC68824.1"/>
    <property type="molecule type" value="Genomic_DNA"/>
</dbReference>
<dbReference type="InterPro" id="IPR014001">
    <property type="entry name" value="Helicase_ATP-bd"/>
</dbReference>
<dbReference type="OrthoDB" id="5600252at2759"/>
<dbReference type="Pfam" id="PF26026">
    <property type="entry name" value="RNA_hel_CTD"/>
    <property type="match status" value="1"/>
</dbReference>
<protein>
    <recommendedName>
        <fullName evidence="2">RNA helicase</fullName>
        <ecNumber evidence="2">3.6.4.13</ecNumber>
    </recommendedName>
</protein>